<dbReference type="InterPro" id="IPR037185">
    <property type="entry name" value="EmrE-like"/>
</dbReference>
<evidence type="ECO:0000256" key="2">
    <source>
        <dbReference type="SAM" id="Phobius"/>
    </source>
</evidence>
<sequence length="377" mass="40545">MADEIKTAGQGDGSKDYQMNRKIGTIFMLISATGMGLVPLFSRWGTRTDMFDATQGLNGSDSIGAIMALGRMSMGLIFFVILMVATHKVTTFKKLKLTPAIALGGLMIGMSLACYVTSTLMTTVANAVMFIYTGPVICVLLARIFRKEPMSPLQWVCLCVVFIGMLFGESLLGFGVGGNVFGLDFNLAPSTPEFPQKMVGDIFGLLSGVFYGASMFFNGYRKDADTTARGVYNFIFAVIGAGVIAILMNVVGMATGQTNWITEIHFTAFNWVGAVLLWIVCGPIALGCLLVAGRNLPAMDYSTIAYWEVPVALFIGLVVFSEPVTLNTAIGIILIVGGGAFPTVKAMIQGSKMEKQQQVAENLSERLAEEAAKEEER</sequence>
<feature type="transmembrane region" description="Helical" evidence="2">
    <location>
        <begin position="304"/>
        <end position="320"/>
    </location>
</feature>
<dbReference type="RefSeq" id="WP_114620599.1">
    <property type="nucleotide sequence ID" value="NZ_PPTP01000004.1"/>
</dbReference>
<dbReference type="Proteomes" id="UP000253792">
    <property type="component" value="Unassembled WGS sequence"/>
</dbReference>
<feature type="transmembrane region" description="Helical" evidence="2">
    <location>
        <begin position="326"/>
        <end position="348"/>
    </location>
</feature>
<dbReference type="STRING" id="1034345.GCA_000236865_00619"/>
<name>A0A369LCD0_9ACTN</name>
<keyword evidence="2" id="KW-0812">Transmembrane</keyword>
<feature type="domain" description="EamA" evidence="3">
    <location>
        <begin position="23"/>
        <end position="167"/>
    </location>
</feature>
<organism evidence="4 5">
    <name type="scientific">Senegalimassilia anaerobia</name>
    <dbReference type="NCBI Taxonomy" id="1473216"/>
    <lineage>
        <taxon>Bacteria</taxon>
        <taxon>Bacillati</taxon>
        <taxon>Actinomycetota</taxon>
        <taxon>Coriobacteriia</taxon>
        <taxon>Coriobacteriales</taxon>
        <taxon>Coriobacteriaceae</taxon>
        <taxon>Senegalimassilia</taxon>
    </lineage>
</organism>
<dbReference type="AlphaFoldDB" id="A0A369LCD0"/>
<feature type="transmembrane region" description="Helical" evidence="2">
    <location>
        <begin position="232"/>
        <end position="251"/>
    </location>
</feature>
<keyword evidence="5" id="KW-1185">Reference proteome</keyword>
<feature type="transmembrane region" description="Helical" evidence="2">
    <location>
        <begin position="271"/>
        <end position="292"/>
    </location>
</feature>
<protein>
    <submittedName>
        <fullName evidence="4">Permease</fullName>
    </submittedName>
</protein>
<reference evidence="4 5" key="1">
    <citation type="journal article" date="2018" name="Elife">
        <title>Discovery and characterization of a prevalent human gut bacterial enzyme sufficient for the inactivation of a family of plant toxins.</title>
        <authorList>
            <person name="Koppel N."/>
            <person name="Bisanz J.E."/>
            <person name="Pandelia M.E."/>
            <person name="Turnbaugh P.J."/>
            <person name="Balskus E.P."/>
        </authorList>
    </citation>
    <scope>NUCLEOTIDE SEQUENCE [LARGE SCALE GENOMIC DNA]</scope>
    <source>
        <strain evidence="5">anaerobia AP69FAA</strain>
    </source>
</reference>
<feature type="transmembrane region" description="Helical" evidence="2">
    <location>
        <begin position="124"/>
        <end position="145"/>
    </location>
</feature>
<proteinExistence type="inferred from homology"/>
<evidence type="ECO:0000313" key="4">
    <source>
        <dbReference type="EMBL" id="RDB55648.1"/>
    </source>
</evidence>
<gene>
    <name evidence="4" type="ORF">C1880_05350</name>
</gene>
<dbReference type="InterPro" id="IPR000620">
    <property type="entry name" value="EamA_dom"/>
</dbReference>
<feature type="transmembrane region" description="Helical" evidence="2">
    <location>
        <begin position="97"/>
        <end position="118"/>
    </location>
</feature>
<feature type="transmembrane region" description="Helical" evidence="2">
    <location>
        <begin position="23"/>
        <end position="42"/>
    </location>
</feature>
<dbReference type="SUPFAM" id="SSF103481">
    <property type="entry name" value="Multidrug resistance efflux transporter EmrE"/>
    <property type="match status" value="2"/>
</dbReference>
<keyword evidence="2" id="KW-1133">Transmembrane helix</keyword>
<dbReference type="EMBL" id="PPTP01000004">
    <property type="protein sequence ID" value="RDB55648.1"/>
    <property type="molecule type" value="Genomic_DNA"/>
</dbReference>
<keyword evidence="2" id="KW-0472">Membrane</keyword>
<comment type="similarity">
    <text evidence="1">Belongs to the EamA transporter family.</text>
</comment>
<evidence type="ECO:0000259" key="3">
    <source>
        <dbReference type="Pfam" id="PF00892"/>
    </source>
</evidence>
<dbReference type="GO" id="GO:0016020">
    <property type="term" value="C:membrane"/>
    <property type="evidence" value="ECO:0007669"/>
    <property type="project" value="InterPro"/>
</dbReference>
<dbReference type="Pfam" id="PF00892">
    <property type="entry name" value="EamA"/>
    <property type="match status" value="1"/>
</dbReference>
<feature type="transmembrane region" description="Helical" evidence="2">
    <location>
        <begin position="157"/>
        <end position="182"/>
    </location>
</feature>
<dbReference type="OrthoDB" id="4485708at2"/>
<evidence type="ECO:0000256" key="1">
    <source>
        <dbReference type="ARBA" id="ARBA00007362"/>
    </source>
</evidence>
<feature type="transmembrane region" description="Helical" evidence="2">
    <location>
        <begin position="62"/>
        <end position="85"/>
    </location>
</feature>
<dbReference type="PANTHER" id="PTHR22911">
    <property type="entry name" value="ACYL-MALONYL CONDENSING ENZYME-RELATED"/>
    <property type="match status" value="1"/>
</dbReference>
<evidence type="ECO:0000313" key="5">
    <source>
        <dbReference type="Proteomes" id="UP000253792"/>
    </source>
</evidence>
<feature type="transmembrane region" description="Helical" evidence="2">
    <location>
        <begin position="202"/>
        <end position="220"/>
    </location>
</feature>
<accession>A0A369LCD0</accession>
<comment type="caution">
    <text evidence="4">The sequence shown here is derived from an EMBL/GenBank/DDBJ whole genome shotgun (WGS) entry which is preliminary data.</text>
</comment>